<gene>
    <name evidence="12" type="ORF">PAGU1579_10030</name>
</gene>
<keyword evidence="7" id="KW-0408">Iron</keyword>
<dbReference type="GO" id="GO:0016491">
    <property type="term" value="F:oxidoreductase activity"/>
    <property type="evidence" value="ECO:0007669"/>
    <property type="project" value="UniProtKB-KW"/>
</dbReference>
<comment type="cofactor">
    <cofactor evidence="1">
        <name>[4Fe-4S] cluster</name>
        <dbReference type="ChEBI" id="CHEBI:49883"/>
    </cofactor>
</comment>
<dbReference type="SUPFAM" id="SSF54862">
    <property type="entry name" value="4Fe-4S ferredoxins"/>
    <property type="match status" value="1"/>
</dbReference>
<evidence type="ECO:0000256" key="7">
    <source>
        <dbReference type="ARBA" id="ARBA00023004"/>
    </source>
</evidence>
<evidence type="ECO:0000256" key="6">
    <source>
        <dbReference type="ARBA" id="ARBA00023002"/>
    </source>
</evidence>
<name>A0A480B784_9FIRM</name>
<dbReference type="SFLD" id="SFLDS00029">
    <property type="entry name" value="Radical_SAM"/>
    <property type="match status" value="1"/>
</dbReference>
<keyword evidence="5" id="KW-0479">Metal-binding</keyword>
<comment type="caution">
    <text evidence="12">The sequence shown here is derived from an EMBL/GenBank/DDBJ whole genome shotgun (WGS) entry which is preliminary data.</text>
</comment>
<evidence type="ECO:0000256" key="2">
    <source>
        <dbReference type="ARBA" id="ARBA00009777"/>
    </source>
</evidence>
<dbReference type="InterPro" id="IPR007197">
    <property type="entry name" value="rSAM"/>
</dbReference>
<keyword evidence="6" id="KW-0560">Oxidoreductase</keyword>
<evidence type="ECO:0000256" key="1">
    <source>
        <dbReference type="ARBA" id="ARBA00001966"/>
    </source>
</evidence>
<dbReference type="EMBL" id="BJCR01000028">
    <property type="protein sequence ID" value="GCL69234.1"/>
    <property type="molecule type" value="Genomic_DNA"/>
</dbReference>
<keyword evidence="3" id="KW-0004">4Fe-4S</keyword>
<accession>A0A480B784</accession>
<dbReference type="PROSITE" id="PS51379">
    <property type="entry name" value="4FE4S_FER_2"/>
    <property type="match status" value="2"/>
</dbReference>
<protein>
    <submittedName>
        <fullName evidence="12">Glycyl-radical enzyme activating protein</fullName>
    </submittedName>
</protein>
<evidence type="ECO:0000259" key="11">
    <source>
        <dbReference type="PROSITE" id="PS51918"/>
    </source>
</evidence>
<dbReference type="NCBIfam" id="TIGR02494">
    <property type="entry name" value="PFLE_PFLC"/>
    <property type="match status" value="1"/>
</dbReference>
<feature type="domain" description="4Fe-4S ferredoxin-type" evidence="10">
    <location>
        <begin position="80"/>
        <end position="109"/>
    </location>
</feature>
<dbReference type="CDD" id="cd01335">
    <property type="entry name" value="Radical_SAM"/>
    <property type="match status" value="1"/>
</dbReference>
<dbReference type="Pfam" id="PF04055">
    <property type="entry name" value="Radical_SAM"/>
    <property type="match status" value="1"/>
</dbReference>
<dbReference type="InterPro" id="IPR034457">
    <property type="entry name" value="Organic_radical-activating"/>
</dbReference>
<dbReference type="SUPFAM" id="SSF102114">
    <property type="entry name" value="Radical SAM enzymes"/>
    <property type="match status" value="1"/>
</dbReference>
<feature type="domain" description="4Fe-4S ferredoxin-type" evidence="10">
    <location>
        <begin position="52"/>
        <end position="76"/>
    </location>
</feature>
<evidence type="ECO:0000313" key="12">
    <source>
        <dbReference type="EMBL" id="GCL69234.1"/>
    </source>
</evidence>
<feature type="domain" description="Radical SAM core" evidence="11">
    <location>
        <begin position="21"/>
        <end position="301"/>
    </location>
</feature>
<dbReference type="InterPro" id="IPR040074">
    <property type="entry name" value="BssD/PflA/YjjW"/>
</dbReference>
<dbReference type="SFLD" id="SFLDG01066">
    <property type="entry name" value="organic_radical-activating_enz"/>
    <property type="match status" value="1"/>
</dbReference>
<dbReference type="PROSITE" id="PS00198">
    <property type="entry name" value="4FE4S_FER_1"/>
    <property type="match status" value="2"/>
</dbReference>
<dbReference type="PROSITE" id="PS51918">
    <property type="entry name" value="RADICAL_SAM"/>
    <property type="match status" value="1"/>
</dbReference>
<dbReference type="GO" id="GO:0046872">
    <property type="term" value="F:metal ion binding"/>
    <property type="evidence" value="ECO:0007669"/>
    <property type="project" value="UniProtKB-KW"/>
</dbReference>
<dbReference type="InterPro" id="IPR013785">
    <property type="entry name" value="Aldolase_TIM"/>
</dbReference>
<dbReference type="OrthoDB" id="9782387at2"/>
<sequence>MESVDYSVQGTVFDIQRFSIHDGPGIRTIVFLKGCPLRCKWCSNPESQQYYPEVLYRKQLCIGCKACQGACPKQAIVDSNPYWIDRTLCDNCAECTMVCPTSALSMKGKLMTVEEVVKELRKDATQYFRSNGGITLSGGEALTQPRFAKEIFKACKAQGWHTAIETEGYYDTKIVKEIMPYIDLVLLDIKSVNPEQHKKFTGVDNEKIKESAKVIQSIANTTVRVPTIPGFNASEEDIRGIAEFVKENMPNVHEVHLLPYHNYGQGKYELLGREYELENTPKIPEEEMEMYKKIVESKGLTCIIGG</sequence>
<dbReference type="Proteomes" id="UP000303581">
    <property type="component" value="Unassembled WGS sequence"/>
</dbReference>
<dbReference type="Pfam" id="PF13353">
    <property type="entry name" value="Fer4_12"/>
    <property type="match status" value="1"/>
</dbReference>
<dbReference type="InterPro" id="IPR017900">
    <property type="entry name" value="4Fe4S_Fe_S_CS"/>
</dbReference>
<dbReference type="SFLD" id="SFLDG01118">
    <property type="entry name" value="activating_enzymes__group_2"/>
    <property type="match status" value="1"/>
</dbReference>
<dbReference type="Pfam" id="PF00037">
    <property type="entry name" value="Fer4"/>
    <property type="match status" value="1"/>
</dbReference>
<dbReference type="PANTHER" id="PTHR30352">
    <property type="entry name" value="PYRUVATE FORMATE-LYASE-ACTIVATING ENZYME"/>
    <property type="match status" value="1"/>
</dbReference>
<dbReference type="RefSeq" id="WP_059363619.1">
    <property type="nucleotide sequence ID" value="NZ_BBXI01000016.1"/>
</dbReference>
<dbReference type="Gene3D" id="3.30.70.20">
    <property type="match status" value="1"/>
</dbReference>
<evidence type="ECO:0000259" key="10">
    <source>
        <dbReference type="PROSITE" id="PS51379"/>
    </source>
</evidence>
<evidence type="ECO:0000256" key="8">
    <source>
        <dbReference type="ARBA" id="ARBA00023014"/>
    </source>
</evidence>
<comment type="similarity">
    <text evidence="2">Belongs to the organic radical-activating enzymes family.</text>
</comment>
<dbReference type="AlphaFoldDB" id="A0A480B784"/>
<dbReference type="Gene3D" id="3.20.20.70">
    <property type="entry name" value="Aldolase class I"/>
    <property type="match status" value="1"/>
</dbReference>
<dbReference type="PROSITE" id="PS01087">
    <property type="entry name" value="RADICAL_ACTIVATING"/>
    <property type="match status" value="1"/>
</dbReference>
<organism evidence="12 13">
    <name type="scientific">Veillonella tobetsuensis</name>
    <dbReference type="NCBI Taxonomy" id="1110546"/>
    <lineage>
        <taxon>Bacteria</taxon>
        <taxon>Bacillati</taxon>
        <taxon>Bacillota</taxon>
        <taxon>Negativicutes</taxon>
        <taxon>Veillonellales</taxon>
        <taxon>Veillonellaceae</taxon>
        <taxon>Veillonella</taxon>
    </lineage>
</organism>
<dbReference type="InterPro" id="IPR012839">
    <property type="entry name" value="Organic_radical_activase"/>
</dbReference>
<dbReference type="PANTHER" id="PTHR30352:SF4">
    <property type="entry name" value="PYRUVATE FORMATE-LYASE 2-ACTIVATING ENZYME"/>
    <property type="match status" value="1"/>
</dbReference>
<evidence type="ECO:0000313" key="13">
    <source>
        <dbReference type="Proteomes" id="UP000303581"/>
    </source>
</evidence>
<dbReference type="GO" id="GO:0051539">
    <property type="term" value="F:4 iron, 4 sulfur cluster binding"/>
    <property type="evidence" value="ECO:0007669"/>
    <property type="project" value="UniProtKB-KW"/>
</dbReference>
<dbReference type="InterPro" id="IPR001989">
    <property type="entry name" value="Radical_activat_CS"/>
</dbReference>
<evidence type="ECO:0000256" key="3">
    <source>
        <dbReference type="ARBA" id="ARBA00022485"/>
    </source>
</evidence>
<evidence type="ECO:0000256" key="5">
    <source>
        <dbReference type="ARBA" id="ARBA00022723"/>
    </source>
</evidence>
<dbReference type="PIRSF" id="PIRSF000371">
    <property type="entry name" value="PFL_act_enz"/>
    <property type="match status" value="1"/>
</dbReference>
<comment type="catalytic activity">
    <reaction evidence="9">
        <text>glycyl-[protein] + reduced [flavodoxin] + S-adenosyl-L-methionine = glycin-2-yl radical-[protein] + semiquinone [flavodoxin] + 5'-deoxyadenosine + L-methionine + H(+)</text>
        <dbReference type="Rhea" id="RHEA:61976"/>
        <dbReference type="Rhea" id="RHEA-COMP:10622"/>
        <dbReference type="Rhea" id="RHEA-COMP:14480"/>
        <dbReference type="Rhea" id="RHEA-COMP:15993"/>
        <dbReference type="Rhea" id="RHEA-COMP:15994"/>
        <dbReference type="ChEBI" id="CHEBI:15378"/>
        <dbReference type="ChEBI" id="CHEBI:17319"/>
        <dbReference type="ChEBI" id="CHEBI:29947"/>
        <dbReference type="ChEBI" id="CHEBI:32722"/>
        <dbReference type="ChEBI" id="CHEBI:57618"/>
        <dbReference type="ChEBI" id="CHEBI:57844"/>
        <dbReference type="ChEBI" id="CHEBI:59789"/>
        <dbReference type="ChEBI" id="CHEBI:140311"/>
    </reaction>
</comment>
<dbReference type="InterPro" id="IPR017896">
    <property type="entry name" value="4Fe4S_Fe-S-bd"/>
</dbReference>
<evidence type="ECO:0000256" key="4">
    <source>
        <dbReference type="ARBA" id="ARBA00022691"/>
    </source>
</evidence>
<reference evidence="12 13" key="1">
    <citation type="submission" date="2019-03" db="EMBL/GenBank/DDBJ databases">
        <title>Draft genome sequences of two Veillonella tobetsuensis clinical isolates from intraoperative bronchial fluids of elderly patients with pulmonary carcinoma.</title>
        <authorList>
            <person name="Akiyama T."/>
        </authorList>
    </citation>
    <scope>NUCLEOTIDE SEQUENCE [LARGE SCALE GENOMIC DNA]</scope>
    <source>
        <strain evidence="12 13">PAGU 1579</strain>
    </source>
</reference>
<evidence type="ECO:0000256" key="9">
    <source>
        <dbReference type="ARBA" id="ARBA00047365"/>
    </source>
</evidence>
<keyword evidence="8" id="KW-0411">Iron-sulfur</keyword>
<proteinExistence type="inferred from homology"/>
<keyword evidence="4" id="KW-0949">S-adenosyl-L-methionine</keyword>
<dbReference type="InterPro" id="IPR058240">
    <property type="entry name" value="rSAM_sf"/>
</dbReference>
<keyword evidence="13" id="KW-1185">Reference proteome</keyword>